<dbReference type="InterPro" id="IPR017871">
    <property type="entry name" value="ABC_transporter-like_CS"/>
</dbReference>
<dbReference type="EMBL" id="FOKW01000011">
    <property type="protein sequence ID" value="SFC59103.1"/>
    <property type="molecule type" value="Genomic_DNA"/>
</dbReference>
<evidence type="ECO:0000256" key="4">
    <source>
        <dbReference type="ARBA" id="ARBA00022840"/>
    </source>
</evidence>
<dbReference type="GO" id="GO:0005524">
    <property type="term" value="F:ATP binding"/>
    <property type="evidence" value="ECO:0007669"/>
    <property type="project" value="UniProtKB-KW"/>
</dbReference>
<dbReference type="PANTHER" id="PTHR43776">
    <property type="entry name" value="TRANSPORT ATP-BINDING PROTEIN"/>
    <property type="match status" value="1"/>
</dbReference>
<dbReference type="RefSeq" id="WP_089789479.1">
    <property type="nucleotide sequence ID" value="NZ_FOKW01000011.1"/>
</dbReference>
<evidence type="ECO:0000259" key="6">
    <source>
        <dbReference type="PROSITE" id="PS50893"/>
    </source>
</evidence>
<dbReference type="GO" id="GO:0055085">
    <property type="term" value="P:transmembrane transport"/>
    <property type="evidence" value="ECO:0007669"/>
    <property type="project" value="UniProtKB-ARBA"/>
</dbReference>
<evidence type="ECO:0000256" key="1">
    <source>
        <dbReference type="ARBA" id="ARBA00005417"/>
    </source>
</evidence>
<dbReference type="NCBIfam" id="TIGR01727">
    <property type="entry name" value="oligo_HPY"/>
    <property type="match status" value="1"/>
</dbReference>
<dbReference type="GO" id="GO:0016887">
    <property type="term" value="F:ATP hydrolysis activity"/>
    <property type="evidence" value="ECO:0007669"/>
    <property type="project" value="InterPro"/>
</dbReference>
<keyword evidence="8" id="KW-1185">Reference proteome</keyword>
<dbReference type="InterPro" id="IPR003439">
    <property type="entry name" value="ABC_transporter-like_ATP-bd"/>
</dbReference>
<feature type="region of interest" description="Disordered" evidence="5">
    <location>
        <begin position="1"/>
        <end position="24"/>
    </location>
</feature>
<dbReference type="InterPro" id="IPR003593">
    <property type="entry name" value="AAA+_ATPase"/>
</dbReference>
<sequence length="469" mass="51872">MSSDLSDATGAETADAASDADGEQPLVRVEGLEKYFWENDSLIDRLLGDEPVAVRAVDGVSFDIHEGETLGLVGESGCGKSTTGETLLRLQEPTNGRVEFDGENVYDLDGSELTDFRRSAQVVFQDPFSSLDPRMTIGDIVQQPLDVHDVGTEAEREERVRDLLERVGLSVDQLDRFPHEFSGGQRQRIGIARALALDPEFLVLDEPTSALDVSVQAQVLNLLDDLQTEFDLTYLLISHDLSVIRHICDRVAVMYLGEIVEVGPADDLFEDPRHPYTQALLESVPRASTAEQDRDIETLSGDVPSPRDPPSGCRFRTRCPKVIPPADLEIEQADFRELMDLRERIERRDVSLETVGEDGRFEFEDGSVPERDVSAFVTALKDRLLDRDLPAEHDAVVEEALTELATSNWDAAAETLRAEYQSVCERENPPLETPASWAGADVDSSEGEDHPVACHLYAESTRSAPEPDP</sequence>
<gene>
    <name evidence="7" type="ORF">SAMN05444422_11171</name>
</gene>
<feature type="region of interest" description="Disordered" evidence="5">
    <location>
        <begin position="285"/>
        <end position="314"/>
    </location>
</feature>
<dbReference type="Gene3D" id="3.40.50.300">
    <property type="entry name" value="P-loop containing nucleotide triphosphate hydrolases"/>
    <property type="match status" value="1"/>
</dbReference>
<dbReference type="InterPro" id="IPR050319">
    <property type="entry name" value="ABC_transp_ATP-bind"/>
</dbReference>
<comment type="similarity">
    <text evidence="1">Belongs to the ABC transporter superfamily.</text>
</comment>
<dbReference type="Pfam" id="PF00005">
    <property type="entry name" value="ABC_tran"/>
    <property type="match status" value="1"/>
</dbReference>
<dbReference type="CDD" id="cd03257">
    <property type="entry name" value="ABC_NikE_OppD_transporters"/>
    <property type="match status" value="1"/>
</dbReference>
<protein>
    <submittedName>
        <fullName evidence="7">Peptide/nickel transport system ATP-binding protein</fullName>
    </submittedName>
</protein>
<evidence type="ECO:0000256" key="3">
    <source>
        <dbReference type="ARBA" id="ARBA00022741"/>
    </source>
</evidence>
<dbReference type="PROSITE" id="PS00211">
    <property type="entry name" value="ABC_TRANSPORTER_1"/>
    <property type="match status" value="1"/>
</dbReference>
<evidence type="ECO:0000256" key="2">
    <source>
        <dbReference type="ARBA" id="ARBA00022448"/>
    </source>
</evidence>
<dbReference type="GO" id="GO:0015833">
    <property type="term" value="P:peptide transport"/>
    <property type="evidence" value="ECO:0007669"/>
    <property type="project" value="InterPro"/>
</dbReference>
<dbReference type="OrthoDB" id="18209at2157"/>
<accession>A0A1I1KLX5</accession>
<evidence type="ECO:0000313" key="7">
    <source>
        <dbReference type="EMBL" id="SFC59103.1"/>
    </source>
</evidence>
<dbReference type="InterPro" id="IPR027417">
    <property type="entry name" value="P-loop_NTPase"/>
</dbReference>
<keyword evidence="3" id="KW-0547">Nucleotide-binding</keyword>
<keyword evidence="2" id="KW-0813">Transport</keyword>
<proteinExistence type="inferred from homology"/>
<dbReference type="SMART" id="SM00382">
    <property type="entry name" value="AAA"/>
    <property type="match status" value="1"/>
</dbReference>
<keyword evidence="4 7" id="KW-0067">ATP-binding</keyword>
<dbReference type="FunFam" id="3.40.50.300:FF:000016">
    <property type="entry name" value="Oligopeptide ABC transporter ATP-binding component"/>
    <property type="match status" value="1"/>
</dbReference>
<dbReference type="Pfam" id="PF08352">
    <property type="entry name" value="oligo_HPY"/>
    <property type="match status" value="1"/>
</dbReference>
<name>A0A1I1KLX5_NATHA</name>
<feature type="region of interest" description="Disordered" evidence="5">
    <location>
        <begin position="426"/>
        <end position="469"/>
    </location>
</feature>
<dbReference type="InterPro" id="IPR013563">
    <property type="entry name" value="Oligopep_ABC_C"/>
</dbReference>
<dbReference type="SUPFAM" id="SSF52540">
    <property type="entry name" value="P-loop containing nucleoside triphosphate hydrolases"/>
    <property type="match status" value="1"/>
</dbReference>
<reference evidence="8" key="1">
    <citation type="submission" date="2016-10" db="EMBL/GenBank/DDBJ databases">
        <authorList>
            <person name="Varghese N."/>
            <person name="Submissions S."/>
        </authorList>
    </citation>
    <scope>NUCLEOTIDE SEQUENCE [LARGE SCALE GENOMIC DNA]</scope>
    <source>
        <strain evidence="8">DSM 13078</strain>
    </source>
</reference>
<dbReference type="Proteomes" id="UP000199161">
    <property type="component" value="Unassembled WGS sequence"/>
</dbReference>
<evidence type="ECO:0000313" key="8">
    <source>
        <dbReference type="Proteomes" id="UP000199161"/>
    </source>
</evidence>
<feature type="domain" description="ABC transporter" evidence="6">
    <location>
        <begin position="27"/>
        <end position="281"/>
    </location>
</feature>
<organism evidence="7 8">
    <name type="scientific">Natronobacterium haloterrestre</name>
    <name type="common">Halobiforma haloterrestris</name>
    <dbReference type="NCBI Taxonomy" id="148448"/>
    <lineage>
        <taxon>Archaea</taxon>
        <taxon>Methanobacteriati</taxon>
        <taxon>Methanobacteriota</taxon>
        <taxon>Stenosarchaea group</taxon>
        <taxon>Halobacteria</taxon>
        <taxon>Halobacteriales</taxon>
        <taxon>Natrialbaceae</taxon>
        <taxon>Natronobacterium</taxon>
    </lineage>
</organism>
<dbReference type="PROSITE" id="PS50893">
    <property type="entry name" value="ABC_TRANSPORTER_2"/>
    <property type="match status" value="1"/>
</dbReference>
<dbReference type="AlphaFoldDB" id="A0A1I1KLX5"/>
<dbReference type="PANTHER" id="PTHR43776:SF7">
    <property type="entry name" value="D,D-DIPEPTIDE TRANSPORT ATP-BINDING PROTEIN DDPF-RELATED"/>
    <property type="match status" value="1"/>
</dbReference>
<evidence type="ECO:0000256" key="5">
    <source>
        <dbReference type="SAM" id="MobiDB-lite"/>
    </source>
</evidence>